<feature type="transmembrane region" description="Helical" evidence="1">
    <location>
        <begin position="20"/>
        <end position="42"/>
    </location>
</feature>
<keyword evidence="1" id="KW-0472">Membrane</keyword>
<evidence type="ECO:0000313" key="2">
    <source>
        <dbReference type="EMBL" id="GDY58510.1"/>
    </source>
</evidence>
<protein>
    <recommendedName>
        <fullName evidence="4">DUF2243 domain-containing protein</fullName>
    </recommendedName>
</protein>
<accession>A0A4D4LH87</accession>
<name>A0A4D4LH87_STRVO</name>
<keyword evidence="1" id="KW-0812">Transmembrane</keyword>
<keyword evidence="1" id="KW-1133">Transmembrane helix</keyword>
<dbReference type="AlphaFoldDB" id="A0A4D4LH87"/>
<evidence type="ECO:0000313" key="3">
    <source>
        <dbReference type="Proteomes" id="UP000301309"/>
    </source>
</evidence>
<sequence length="247" mass="26643">MATTAEEARAGVPASRVIRLPGIVLGVGLGGFLDGILLHQLLQWHHMLSSTNHDRIGVRYYNPHTVSGLRMNTVWDGVFHAVCWIAVLLGLAILYARVTHDRRRVWGSRVLWGWMLVGWGLFNLVEGVLDHQILGIHHVHGGPSSRGGTPASSSWAPSWWSAAICCGAAGPLRPRGAPRHRTRVMGGGAAHPGHGHGGGGGPWTYGCRPSPRWGRPSPCWGVPSATRWRSAVPVAVTPPRVGRSRGR</sequence>
<keyword evidence="3" id="KW-1185">Reference proteome</keyword>
<dbReference type="EMBL" id="BJHW01000002">
    <property type="protein sequence ID" value="GDY58510.1"/>
    <property type="molecule type" value="Genomic_DNA"/>
</dbReference>
<reference evidence="2 3" key="1">
    <citation type="journal article" date="2020" name="Int. J. Syst. Evol. Microbiol.">
        <title>Reclassification of Streptomyces castelarensis and Streptomyces sporoclivatus as later heterotypic synonyms of Streptomyces antimycoticus.</title>
        <authorList>
            <person name="Komaki H."/>
            <person name="Tamura T."/>
        </authorList>
    </citation>
    <scope>NUCLEOTIDE SEQUENCE [LARGE SCALE GENOMIC DNA]</scope>
    <source>
        <strain evidence="2 3">NBRC 13459</strain>
    </source>
</reference>
<comment type="caution">
    <text evidence="2">The sequence shown here is derived from an EMBL/GenBank/DDBJ whole genome shotgun (WGS) entry which is preliminary data.</text>
</comment>
<dbReference type="Pfam" id="PF10002">
    <property type="entry name" value="DUF2243"/>
    <property type="match status" value="1"/>
</dbReference>
<evidence type="ECO:0008006" key="4">
    <source>
        <dbReference type="Google" id="ProtNLM"/>
    </source>
</evidence>
<gene>
    <name evidence="2" type="ORF">SVIO_091330</name>
</gene>
<organism evidence="2 3">
    <name type="scientific">Streptomyces violaceusniger</name>
    <dbReference type="NCBI Taxonomy" id="68280"/>
    <lineage>
        <taxon>Bacteria</taxon>
        <taxon>Bacillati</taxon>
        <taxon>Actinomycetota</taxon>
        <taxon>Actinomycetes</taxon>
        <taxon>Kitasatosporales</taxon>
        <taxon>Streptomycetaceae</taxon>
        <taxon>Streptomyces</taxon>
        <taxon>Streptomyces violaceusniger group</taxon>
    </lineage>
</organism>
<feature type="transmembrane region" description="Helical" evidence="1">
    <location>
        <begin position="78"/>
        <end position="98"/>
    </location>
</feature>
<evidence type="ECO:0000256" key="1">
    <source>
        <dbReference type="SAM" id="Phobius"/>
    </source>
</evidence>
<proteinExistence type="predicted"/>
<dbReference type="Proteomes" id="UP000301309">
    <property type="component" value="Unassembled WGS sequence"/>
</dbReference>
<dbReference type="InterPro" id="IPR018719">
    <property type="entry name" value="DUF2243_membrane"/>
</dbReference>